<evidence type="ECO:0000259" key="3">
    <source>
        <dbReference type="Pfam" id="PF16978"/>
    </source>
</evidence>
<feature type="region of interest" description="Disordered" evidence="2">
    <location>
        <begin position="264"/>
        <end position="289"/>
    </location>
</feature>
<dbReference type="Pfam" id="PF16979">
    <property type="entry name" value="SIN1_PH"/>
    <property type="match status" value="1"/>
</dbReference>
<dbReference type="GO" id="GO:0005546">
    <property type="term" value="F:phosphatidylinositol-4,5-bisphosphate binding"/>
    <property type="evidence" value="ECO:0007669"/>
    <property type="project" value="TreeGrafter"/>
</dbReference>
<dbReference type="InterPro" id="IPR008828">
    <property type="entry name" value="Sin1/Avo1"/>
</dbReference>
<dbReference type="STRING" id="1051890.A0A3N4L9S7"/>
<feature type="domain" description="SIN1-type PH" evidence="4">
    <location>
        <begin position="666"/>
        <end position="767"/>
    </location>
</feature>
<evidence type="ECO:0000313" key="6">
    <source>
        <dbReference type="EMBL" id="RPB19657.1"/>
    </source>
</evidence>
<evidence type="ECO:0000259" key="4">
    <source>
        <dbReference type="Pfam" id="PF16979"/>
    </source>
</evidence>
<evidence type="ECO:0000256" key="1">
    <source>
        <dbReference type="ARBA" id="ARBA00009407"/>
    </source>
</evidence>
<comment type="similarity">
    <text evidence="1">Belongs to the SIN1 family.</text>
</comment>
<dbReference type="InterPro" id="IPR011993">
    <property type="entry name" value="PH-like_dom_sf"/>
</dbReference>
<dbReference type="Gene3D" id="3.10.20.90">
    <property type="entry name" value="Phosphatidylinositol 3-kinase Catalytic Subunit, Chain A, domain 1"/>
    <property type="match status" value="1"/>
</dbReference>
<dbReference type="Pfam" id="PF23164">
    <property type="entry name" value="UBL_AVO1"/>
    <property type="match status" value="1"/>
</dbReference>
<dbReference type="GO" id="GO:0038203">
    <property type="term" value="P:TORC2 signaling"/>
    <property type="evidence" value="ECO:0007669"/>
    <property type="project" value="TreeGrafter"/>
</dbReference>
<dbReference type="PANTHER" id="PTHR13335">
    <property type="entry name" value="TARGET OF RAPAMYCIN COMPLEX 2 SUBUNIT MAPKAP1"/>
    <property type="match status" value="1"/>
</dbReference>
<dbReference type="InParanoid" id="A0A3N4L9S7"/>
<dbReference type="Gene3D" id="2.30.29.30">
    <property type="entry name" value="Pleckstrin-homology domain (PH domain)/Phosphotyrosine-binding domain (PTB)"/>
    <property type="match status" value="1"/>
</dbReference>
<dbReference type="EMBL" id="ML121585">
    <property type="protein sequence ID" value="RPB19657.1"/>
    <property type="molecule type" value="Genomic_DNA"/>
</dbReference>
<feature type="domain" description="AVO1/Sin1 ubiquitin-like" evidence="5">
    <location>
        <begin position="556"/>
        <end position="614"/>
    </location>
</feature>
<dbReference type="GO" id="GO:0031932">
    <property type="term" value="C:TORC2 complex"/>
    <property type="evidence" value="ECO:0007669"/>
    <property type="project" value="InterPro"/>
</dbReference>
<proteinExistence type="inferred from homology"/>
<dbReference type="Pfam" id="PF16978">
    <property type="entry name" value="CRIM"/>
    <property type="match status" value="1"/>
</dbReference>
<feature type="compositionally biased region" description="Acidic residues" evidence="2">
    <location>
        <begin position="117"/>
        <end position="134"/>
    </location>
</feature>
<sequence length="779" mass="86497">MSLLQNQDFVIYRIRNRYLHYMKDGVGERLITVNPTALNVPGFRNAGWGNPAEIRRTHSPPIPVGTSTEYFAAPPQSAGEPPIGFNDGDDDGAKTLGPPERITRGDRIPRRMREVLRDDDDSSDASDDSDDEETVVQGATNQLKFVKRPLRTRSGSSPIRSGPQVLVTSPNSRPRDSRTRAGSHGTFDLTRGSGLDRISSDRISSEHIRPNKGDAKYDLNSTAPDDSLLSTRVRDADSEKFRLLTERLNRSPASSFTRDRELNFDLDDSGDESDASTALSSDFTETADSNPHVIGHALSSSIPMGLISPSVLHALPPPRPISQLQPVSALTQMLKAQQAETANPMESFRVFSGKGELQQLTLKIYFNRSKEPRKPLEVILRRVTSRDTTPPKEIAVFEAIGFSLYRYIEEGRQPPLTEEQCDINQWAFRMVEDDGEPDDDFPPLIRTRPLTSYMVIGRRPTDKLAGEFAMCEATPDQYDEHQRQTPTVKKTITPIKPAPITLNTAPTAPTIGNLILAPSERQAAAEASTSTARSGPSKILRIFINSIDDFAQSVSLCVTTDTYMGEVLEQVCRKKRLDKSGYILKLHQKNVLAPLDRTVESLGDNTDLELVKRKFTDGLGDRPGSPSSADPNTPLLTSNPLPPPTKKKRLLQPHGTTPDILQSIGYQKFIVWRRQPMSFMSRHERILAIDGEYVHIMPSDQKTIFESPKTTSIHISAIIGCKVYKKAPMNFKIAVMKPQPREPKRYDFEASSAAQSAEIVAALKKQIDTFKLDHGTGAH</sequence>
<evidence type="ECO:0000259" key="5">
    <source>
        <dbReference type="Pfam" id="PF23164"/>
    </source>
</evidence>
<evidence type="ECO:0000313" key="7">
    <source>
        <dbReference type="Proteomes" id="UP000267821"/>
    </source>
</evidence>
<dbReference type="InterPro" id="IPR031567">
    <property type="entry name" value="CRIM_dom"/>
</dbReference>
<gene>
    <name evidence="6" type="ORF">L211DRAFT_842368</name>
</gene>
<accession>A0A3N4L9S7</accession>
<feature type="domain" description="CRIM" evidence="3">
    <location>
        <begin position="328"/>
        <end position="482"/>
    </location>
</feature>
<dbReference type="PANTHER" id="PTHR13335:SF1">
    <property type="entry name" value="TARGET OF RAPAMYCIN COMPLEX 2 SUBUNIT MAPKAP1"/>
    <property type="match status" value="1"/>
</dbReference>
<dbReference type="FunCoup" id="A0A3N4L9S7">
    <property type="interactions" value="215"/>
</dbReference>
<dbReference type="InterPro" id="IPR056385">
    <property type="entry name" value="UBL_AVO1/Sin1"/>
</dbReference>
<name>A0A3N4L9S7_9PEZI</name>
<dbReference type="OrthoDB" id="241990at2759"/>
<feature type="compositionally biased region" description="Polar residues" evidence="2">
    <location>
        <begin position="275"/>
        <end position="289"/>
    </location>
</feature>
<reference evidence="6 7" key="1">
    <citation type="journal article" date="2018" name="Nat. Ecol. Evol.">
        <title>Pezizomycetes genomes reveal the molecular basis of ectomycorrhizal truffle lifestyle.</title>
        <authorList>
            <person name="Murat C."/>
            <person name="Payen T."/>
            <person name="Noel B."/>
            <person name="Kuo A."/>
            <person name="Morin E."/>
            <person name="Chen J."/>
            <person name="Kohler A."/>
            <person name="Krizsan K."/>
            <person name="Balestrini R."/>
            <person name="Da Silva C."/>
            <person name="Montanini B."/>
            <person name="Hainaut M."/>
            <person name="Levati E."/>
            <person name="Barry K.W."/>
            <person name="Belfiori B."/>
            <person name="Cichocki N."/>
            <person name="Clum A."/>
            <person name="Dockter R.B."/>
            <person name="Fauchery L."/>
            <person name="Guy J."/>
            <person name="Iotti M."/>
            <person name="Le Tacon F."/>
            <person name="Lindquist E.A."/>
            <person name="Lipzen A."/>
            <person name="Malagnac F."/>
            <person name="Mello A."/>
            <person name="Molinier V."/>
            <person name="Miyauchi S."/>
            <person name="Poulain J."/>
            <person name="Riccioni C."/>
            <person name="Rubini A."/>
            <person name="Sitrit Y."/>
            <person name="Splivallo R."/>
            <person name="Traeger S."/>
            <person name="Wang M."/>
            <person name="Zifcakova L."/>
            <person name="Wipf D."/>
            <person name="Zambonelli A."/>
            <person name="Paolocci F."/>
            <person name="Nowrousian M."/>
            <person name="Ottonello S."/>
            <person name="Baldrian P."/>
            <person name="Spatafora J.W."/>
            <person name="Henrissat B."/>
            <person name="Nagy L.G."/>
            <person name="Aury J.M."/>
            <person name="Wincker P."/>
            <person name="Grigoriev I.V."/>
            <person name="Bonfante P."/>
            <person name="Martin F.M."/>
        </authorList>
    </citation>
    <scope>NUCLEOTIDE SEQUENCE [LARGE SCALE GENOMIC DNA]</scope>
    <source>
        <strain evidence="6 7">ATCC MYA-4762</strain>
    </source>
</reference>
<dbReference type="InterPro" id="IPR031313">
    <property type="entry name" value="Sin1_PH_dom"/>
</dbReference>
<dbReference type="GO" id="GO:0005737">
    <property type="term" value="C:cytoplasm"/>
    <property type="evidence" value="ECO:0007669"/>
    <property type="project" value="TreeGrafter"/>
</dbReference>
<evidence type="ECO:0000256" key="2">
    <source>
        <dbReference type="SAM" id="MobiDB-lite"/>
    </source>
</evidence>
<keyword evidence="7" id="KW-1185">Reference proteome</keyword>
<protein>
    <submittedName>
        <fullName evidence="6">SIN1-domain-containing protein</fullName>
    </submittedName>
</protein>
<feature type="region of interest" description="Disordered" evidence="2">
    <location>
        <begin position="616"/>
        <end position="655"/>
    </location>
</feature>
<feature type="compositionally biased region" description="Acidic residues" evidence="2">
    <location>
        <begin position="264"/>
        <end position="274"/>
    </location>
</feature>
<feature type="region of interest" description="Disordered" evidence="2">
    <location>
        <begin position="74"/>
        <end position="226"/>
    </location>
</feature>
<dbReference type="GO" id="GO:0005886">
    <property type="term" value="C:plasma membrane"/>
    <property type="evidence" value="ECO:0007669"/>
    <property type="project" value="TreeGrafter"/>
</dbReference>
<feature type="compositionally biased region" description="Basic and acidic residues" evidence="2">
    <location>
        <begin position="101"/>
        <end position="116"/>
    </location>
</feature>
<dbReference type="AlphaFoldDB" id="A0A3N4L9S7"/>
<dbReference type="Proteomes" id="UP000267821">
    <property type="component" value="Unassembled WGS sequence"/>
</dbReference>
<organism evidence="6 7">
    <name type="scientific">Terfezia boudieri ATCC MYA-4762</name>
    <dbReference type="NCBI Taxonomy" id="1051890"/>
    <lineage>
        <taxon>Eukaryota</taxon>
        <taxon>Fungi</taxon>
        <taxon>Dikarya</taxon>
        <taxon>Ascomycota</taxon>
        <taxon>Pezizomycotina</taxon>
        <taxon>Pezizomycetes</taxon>
        <taxon>Pezizales</taxon>
        <taxon>Pezizaceae</taxon>
        <taxon>Terfezia</taxon>
    </lineage>
</organism>
<feature type="compositionally biased region" description="Basic and acidic residues" evidence="2">
    <location>
        <begin position="198"/>
        <end position="217"/>
    </location>
</feature>